<dbReference type="GO" id="GO:0003955">
    <property type="term" value="F:NAD(P)H dehydrogenase (quinone) activity"/>
    <property type="evidence" value="ECO:0007669"/>
    <property type="project" value="UniProtKB-EC"/>
</dbReference>
<evidence type="ECO:0000313" key="3">
    <source>
        <dbReference type="Proteomes" id="UP001359886"/>
    </source>
</evidence>
<dbReference type="CDD" id="cd05269">
    <property type="entry name" value="TMR_SDR_a"/>
    <property type="match status" value="1"/>
</dbReference>
<dbReference type="PANTHER" id="PTHR43162:SF1">
    <property type="entry name" value="PRESTALK A DIFFERENTIATION PROTEIN A"/>
    <property type="match status" value="1"/>
</dbReference>
<keyword evidence="3" id="KW-1185">Reference proteome</keyword>
<dbReference type="EC" id="1.6.5.2" evidence="2"/>
<gene>
    <name evidence="2" type="ORF">V3330_10415</name>
</gene>
<dbReference type="SUPFAM" id="SSF51735">
    <property type="entry name" value="NAD(P)-binding Rossmann-fold domains"/>
    <property type="match status" value="1"/>
</dbReference>
<dbReference type="Gene3D" id="3.40.50.720">
    <property type="entry name" value="NAD(P)-binding Rossmann-like Domain"/>
    <property type="match status" value="1"/>
</dbReference>
<dbReference type="InterPro" id="IPR036291">
    <property type="entry name" value="NAD(P)-bd_dom_sf"/>
</dbReference>
<dbReference type="InterPro" id="IPR008030">
    <property type="entry name" value="NmrA-like"/>
</dbReference>
<dbReference type="InterPro" id="IPR051604">
    <property type="entry name" value="Ergot_Alk_Oxidoreductase"/>
</dbReference>
<dbReference type="Gene3D" id="3.90.25.10">
    <property type="entry name" value="UDP-galactose 4-epimerase, domain 1"/>
    <property type="match status" value="1"/>
</dbReference>
<proteinExistence type="predicted"/>
<protein>
    <submittedName>
        <fullName evidence="2">SDR family oxidoreductase</fullName>
        <ecNumber evidence="2">1.6.5.2</ecNumber>
    </submittedName>
</protein>
<dbReference type="Pfam" id="PF05368">
    <property type="entry name" value="NmrA"/>
    <property type="match status" value="1"/>
</dbReference>
<sequence length="286" mass="30580">MILLSGATGKTGRHVVDRIIADELPARAWVRNPAAADALRAAGLDVVVGDLGDETLLAGAMDGVTRALLLAANTPAQLEQERRFIAAAESAGVEHVVKMSAIGADAGADAVLKSFHGQSEDRLRGASMAHTIVQPNFFMDNLLNVASTIAGQGRFALPMGAGRVGPIDVRDVAEALFISLTRPGHENRTYLISGPDLLSFADMAGVFSEVLGRPVTYVEQPPAEFREQMIGLGLPAWNVDAMLELFALIAQDRNARVTTEFREITGREPRDLARFIRDHAAAFESA</sequence>
<keyword evidence="2" id="KW-0560">Oxidoreductase</keyword>
<name>A0AAW9RGD2_9GAMM</name>
<feature type="domain" description="NmrA-like" evidence="1">
    <location>
        <begin position="2"/>
        <end position="253"/>
    </location>
</feature>
<dbReference type="PANTHER" id="PTHR43162">
    <property type="match status" value="1"/>
</dbReference>
<dbReference type="AlphaFoldDB" id="A0AAW9RGD2"/>
<evidence type="ECO:0000259" key="1">
    <source>
        <dbReference type="Pfam" id="PF05368"/>
    </source>
</evidence>
<comment type="caution">
    <text evidence="2">The sequence shown here is derived from an EMBL/GenBank/DDBJ whole genome shotgun (WGS) entry which is preliminary data.</text>
</comment>
<evidence type="ECO:0000313" key="2">
    <source>
        <dbReference type="EMBL" id="MEJ8568039.1"/>
    </source>
</evidence>
<reference evidence="2 3" key="1">
    <citation type="submission" date="2024-02" db="EMBL/GenBank/DDBJ databases">
        <title>A novel Wenzhouxiangellaceae bacterium, isolated from coastal sediments.</title>
        <authorList>
            <person name="Du Z.-J."/>
            <person name="Ye Y.-Q."/>
            <person name="Zhang X.-Y."/>
        </authorList>
    </citation>
    <scope>NUCLEOTIDE SEQUENCE [LARGE SCALE GENOMIC DNA]</scope>
    <source>
        <strain evidence="2 3">CH-27</strain>
    </source>
</reference>
<dbReference type="Proteomes" id="UP001359886">
    <property type="component" value="Unassembled WGS sequence"/>
</dbReference>
<dbReference type="RefSeq" id="WP_354695362.1">
    <property type="nucleotide sequence ID" value="NZ_JAZHOG010000006.1"/>
</dbReference>
<organism evidence="2 3">
    <name type="scientific">Elongatibacter sediminis</name>
    <dbReference type="NCBI Taxonomy" id="3119006"/>
    <lineage>
        <taxon>Bacteria</taxon>
        <taxon>Pseudomonadati</taxon>
        <taxon>Pseudomonadota</taxon>
        <taxon>Gammaproteobacteria</taxon>
        <taxon>Chromatiales</taxon>
        <taxon>Wenzhouxiangellaceae</taxon>
        <taxon>Elongatibacter</taxon>
    </lineage>
</organism>
<accession>A0AAW9RGD2</accession>
<dbReference type="EMBL" id="JAZHOG010000006">
    <property type="protein sequence ID" value="MEJ8568039.1"/>
    <property type="molecule type" value="Genomic_DNA"/>
</dbReference>